<dbReference type="PANTHER" id="PTHR42913">
    <property type="entry name" value="APOPTOSIS-INDUCING FACTOR 1"/>
    <property type="match status" value="1"/>
</dbReference>
<protein>
    <submittedName>
        <fullName evidence="7">NADH dehydrogenase</fullName>
    </submittedName>
</protein>
<dbReference type="RefSeq" id="WP_241711602.1">
    <property type="nucleotide sequence ID" value="NZ_JALBUF010000001.1"/>
</dbReference>
<evidence type="ECO:0000256" key="2">
    <source>
        <dbReference type="ARBA" id="ARBA00005272"/>
    </source>
</evidence>
<dbReference type="InterPro" id="IPR023753">
    <property type="entry name" value="FAD/NAD-binding_dom"/>
</dbReference>
<dbReference type="InterPro" id="IPR051169">
    <property type="entry name" value="NADH-Q_oxidoreductase"/>
</dbReference>
<dbReference type="PANTHER" id="PTHR42913:SF3">
    <property type="entry name" value="64 KDA MITOCHONDRIAL NADH DEHYDROGENASE (EUROFUNG)"/>
    <property type="match status" value="1"/>
</dbReference>
<organism evidence="7 8">
    <name type="scientific">Sulfoacidibacillus ferrooxidans</name>
    <dbReference type="NCBI Taxonomy" id="2005001"/>
    <lineage>
        <taxon>Bacteria</taxon>
        <taxon>Bacillati</taxon>
        <taxon>Bacillota</taxon>
        <taxon>Bacilli</taxon>
        <taxon>Bacillales</taxon>
        <taxon>Alicyclobacillaceae</taxon>
        <taxon>Sulfoacidibacillus</taxon>
    </lineage>
</organism>
<accession>A0A9X1V5G2</accession>
<dbReference type="GO" id="GO:0003955">
    <property type="term" value="F:NAD(P)H dehydrogenase (quinone) activity"/>
    <property type="evidence" value="ECO:0007669"/>
    <property type="project" value="TreeGrafter"/>
</dbReference>
<sequence length="356" mass="39455">MAHQLVLIGGGYAGMYFLRTTLDLLPSDVEVTLVDRLPKSPLKTEFYSIAAGTSSLKEVTLPFPHHPQLTVVYDEVIGIDQEKKQLTLREKDILPYDTLIVALGCVDRFHKIPGAEEFSLSLQSLKRAQITGHEILTLDAYRSVVLVGAGLTGVELAAELRETRHDLNITLIDRNDLVLNGFSDKLRQYVETWMTSHDIQVQHGIKAQSIFCDHMVHEQGELAFDKLVWTAGIQANPFVQLIVGADFDSIGRVIVDEEQRLPSNPDIYVIGDCAASEHPPTAQLAEFHGEYVGQVLAGKWRGQQVPKRSFTTKGILGSLGRGTGFGTLKGVDMSGKIPRMLKSGVLWSYKKHVEKK</sequence>
<dbReference type="InterPro" id="IPR036188">
    <property type="entry name" value="FAD/NAD-bd_sf"/>
</dbReference>
<dbReference type="EMBL" id="JALBUF010000001">
    <property type="protein sequence ID" value="MCI0181981.1"/>
    <property type="molecule type" value="Genomic_DNA"/>
</dbReference>
<comment type="cofactor">
    <cofactor evidence="1">
        <name>FAD</name>
        <dbReference type="ChEBI" id="CHEBI:57692"/>
    </cofactor>
</comment>
<feature type="domain" description="FAD/NAD(P)-binding" evidence="6">
    <location>
        <begin position="4"/>
        <end position="289"/>
    </location>
</feature>
<comment type="similarity">
    <text evidence="2">Belongs to the NADH dehydrogenase family.</text>
</comment>
<evidence type="ECO:0000259" key="6">
    <source>
        <dbReference type="Pfam" id="PF07992"/>
    </source>
</evidence>
<name>A0A9X1V5G2_9BACL</name>
<keyword evidence="4" id="KW-0274">FAD</keyword>
<evidence type="ECO:0000256" key="4">
    <source>
        <dbReference type="ARBA" id="ARBA00022827"/>
    </source>
</evidence>
<evidence type="ECO:0000256" key="5">
    <source>
        <dbReference type="ARBA" id="ARBA00023002"/>
    </source>
</evidence>
<proteinExistence type="inferred from homology"/>
<dbReference type="SUPFAM" id="SSF51905">
    <property type="entry name" value="FAD/NAD(P)-binding domain"/>
    <property type="match status" value="1"/>
</dbReference>
<keyword evidence="3" id="KW-0285">Flavoprotein</keyword>
<gene>
    <name evidence="7" type="primary">ndh</name>
    <name evidence="7" type="ORF">MM817_00232</name>
</gene>
<dbReference type="PRINTS" id="PR00368">
    <property type="entry name" value="FADPNR"/>
</dbReference>
<dbReference type="GO" id="GO:0019646">
    <property type="term" value="P:aerobic electron transport chain"/>
    <property type="evidence" value="ECO:0007669"/>
    <property type="project" value="TreeGrafter"/>
</dbReference>
<evidence type="ECO:0000256" key="1">
    <source>
        <dbReference type="ARBA" id="ARBA00001974"/>
    </source>
</evidence>
<dbReference type="Proteomes" id="UP001139263">
    <property type="component" value="Unassembled WGS sequence"/>
</dbReference>
<evidence type="ECO:0000313" key="8">
    <source>
        <dbReference type="Proteomes" id="UP001139263"/>
    </source>
</evidence>
<comment type="caution">
    <text evidence="7">The sequence shown here is derived from an EMBL/GenBank/DDBJ whole genome shotgun (WGS) entry which is preliminary data.</text>
</comment>
<evidence type="ECO:0000313" key="7">
    <source>
        <dbReference type="EMBL" id="MCI0181981.1"/>
    </source>
</evidence>
<dbReference type="Gene3D" id="3.50.50.100">
    <property type="match status" value="1"/>
</dbReference>
<dbReference type="AlphaFoldDB" id="A0A9X1V5G2"/>
<keyword evidence="8" id="KW-1185">Reference proteome</keyword>
<dbReference type="Pfam" id="PF07992">
    <property type="entry name" value="Pyr_redox_2"/>
    <property type="match status" value="1"/>
</dbReference>
<evidence type="ECO:0000256" key="3">
    <source>
        <dbReference type="ARBA" id="ARBA00022630"/>
    </source>
</evidence>
<reference evidence="7" key="1">
    <citation type="submission" date="2022-03" db="EMBL/GenBank/DDBJ databases">
        <title>Draft Genome Sequence of Firmicute Strain S0AB, a Heterotrophic Iron/Sulfur-Oxidizing Extreme Acidophile.</title>
        <authorList>
            <person name="Vergara E."/>
            <person name="Pakostova E."/>
            <person name="Johnson D.B."/>
            <person name="Holmes D.S."/>
        </authorList>
    </citation>
    <scope>NUCLEOTIDE SEQUENCE</scope>
    <source>
        <strain evidence="7">S0AB</strain>
    </source>
</reference>
<keyword evidence="5" id="KW-0560">Oxidoreductase</keyword>
<dbReference type="PRINTS" id="PR00411">
    <property type="entry name" value="PNDRDTASEI"/>
</dbReference>